<keyword evidence="2 4" id="KW-0378">Hydrolase</keyword>
<gene>
    <name evidence="10" type="ORF">DGQ38_12005</name>
</gene>
<dbReference type="InterPro" id="IPR017853">
    <property type="entry name" value="GH"/>
</dbReference>
<evidence type="ECO:0000259" key="9">
    <source>
        <dbReference type="Pfam" id="PF11721"/>
    </source>
</evidence>
<evidence type="ECO:0000256" key="4">
    <source>
        <dbReference type="RuleBase" id="RU361154"/>
    </source>
</evidence>
<dbReference type="Pfam" id="PF02837">
    <property type="entry name" value="Glyco_hydro_2_N"/>
    <property type="match status" value="1"/>
</dbReference>
<dbReference type="Gene3D" id="2.60.120.430">
    <property type="entry name" value="Galactose-binding lectin"/>
    <property type="match status" value="1"/>
</dbReference>
<dbReference type="PANTHER" id="PTHR42732">
    <property type="entry name" value="BETA-GALACTOSIDASE"/>
    <property type="match status" value="1"/>
</dbReference>
<dbReference type="Pfam" id="PF11721">
    <property type="entry name" value="Malectin"/>
    <property type="match status" value="1"/>
</dbReference>
<accession>A0A3D5J332</accession>
<name>A0A3D5J332_9FLAO</name>
<dbReference type="SUPFAM" id="SSF49785">
    <property type="entry name" value="Galactose-binding domain-like"/>
    <property type="match status" value="1"/>
</dbReference>
<dbReference type="InterPro" id="IPR006102">
    <property type="entry name" value="Ig-like_GH2"/>
</dbReference>
<reference evidence="10 11" key="1">
    <citation type="journal article" date="2018" name="Nat. Biotechnol.">
        <title>A standardized bacterial taxonomy based on genome phylogeny substantially revises the tree of life.</title>
        <authorList>
            <person name="Parks D.H."/>
            <person name="Chuvochina M."/>
            <person name="Waite D.W."/>
            <person name="Rinke C."/>
            <person name="Skarshewski A."/>
            <person name="Chaumeil P.A."/>
            <person name="Hugenholtz P."/>
        </authorList>
    </citation>
    <scope>NUCLEOTIDE SEQUENCE [LARGE SCALE GENOMIC DNA]</scope>
    <source>
        <strain evidence="10">UBA9359</strain>
    </source>
</reference>
<organism evidence="10 11">
    <name type="scientific">Zunongwangia profunda</name>
    <dbReference type="NCBI Taxonomy" id="398743"/>
    <lineage>
        <taxon>Bacteria</taxon>
        <taxon>Pseudomonadati</taxon>
        <taxon>Bacteroidota</taxon>
        <taxon>Flavobacteriia</taxon>
        <taxon>Flavobacteriales</taxon>
        <taxon>Flavobacteriaceae</taxon>
        <taxon>Zunongwangia</taxon>
    </lineage>
</organism>
<sequence length="871" mass="99733">MRYFLIAFLAFLLSGNHFLMAQREDQLLNKNWNFSLDRDQEITEVSIPHTWNAKDAFTEGSQYYRGKGTYSRQLKIPKKWQQKSIFLKFEGSNQLTRVFVNEQLLGEHIGGYTGFIFDITSAIHAGEENILRVEVDNTHNNDIPPLDADFNFYGGIYRDVSLIVTGPVHFNLASESLGNLLIKTPEVNLEEAEISIESTLVNDAKTSKKISLELSIFDPTGKKIKTLRKITNLGSGTSKSIPIMHRITSPQLWSPDHPNLYRVEAKIYDAKTNMTLDKQTSNFGLRWFSVDAEEGFILNGKPIKLIGANRHQDVTGLGNALPNDQHHSDYKTIKEMGANVIRTAHYPQDPEVYKTCDELGLLVWSEVPVINDVTNSEAYHQNALQMQREQILQFYNHPSVVIWGYMNEIFIQLIFNPKETEAETQDKIQTTVALAKKLEMETKRLDPNRLTVMALHENEIYNETGIADIPDVIGWNLYFGWYSPGLDSFGKFLDDQHSRYPNRPLFISEYGPGSDTRLQTNQPKPWDYSEAYQLKLHKSYINQVEERDFVFGMTAWNFADFGSDIRQDSRPFINQKGLVNMDRSKKDIYYYYQARLLEEPFIYIAGENNETRYIQNKKDTVEVVVFSNAEKVQLSTKTQNLEAAVKNGIARFYMELTEGEHQLIAKTEDPNPVSFTRNLKVKNRSHLLEKLNKEALRVNVGTHVYFKDESNNDIWISDQHYQKGSFGYVDGEVYLKNAGKFQGTASAISGTENDPLYQTMREGLSAYKFDVQKGQYKITLLLTEPEYNVSTENIYNLNEVRAKAIEGLRSFDISINNTLYKKDLNLARDYGPLKAVKLSFEAEARNDEGINIQFSPNAGKALLSGIQIEKL</sequence>
<dbReference type="Gene3D" id="2.60.40.10">
    <property type="entry name" value="Immunoglobulins"/>
    <property type="match status" value="1"/>
</dbReference>
<dbReference type="PANTHER" id="PTHR42732:SF1">
    <property type="entry name" value="BETA-MANNOSIDASE"/>
    <property type="match status" value="1"/>
</dbReference>
<keyword evidence="5" id="KW-0732">Signal</keyword>
<dbReference type="Gene3D" id="2.60.120.260">
    <property type="entry name" value="Galactose-binding domain-like"/>
    <property type="match status" value="1"/>
</dbReference>
<dbReference type="InterPro" id="IPR006103">
    <property type="entry name" value="Glyco_hydro_2_cat"/>
</dbReference>
<dbReference type="InterPro" id="IPR023230">
    <property type="entry name" value="Glyco_hydro_2_CS"/>
</dbReference>
<evidence type="ECO:0000256" key="3">
    <source>
        <dbReference type="ARBA" id="ARBA00023295"/>
    </source>
</evidence>
<evidence type="ECO:0000259" key="7">
    <source>
        <dbReference type="Pfam" id="PF02836"/>
    </source>
</evidence>
<dbReference type="Gene3D" id="3.20.20.80">
    <property type="entry name" value="Glycosidases"/>
    <property type="match status" value="1"/>
</dbReference>
<dbReference type="PRINTS" id="PR00132">
    <property type="entry name" value="GLHYDRLASE2"/>
</dbReference>
<dbReference type="InterPro" id="IPR036156">
    <property type="entry name" value="Beta-gal/glucu_dom_sf"/>
</dbReference>
<evidence type="ECO:0000256" key="1">
    <source>
        <dbReference type="ARBA" id="ARBA00007401"/>
    </source>
</evidence>
<dbReference type="RefSeq" id="WP_041579034.1">
    <property type="nucleotide sequence ID" value="NZ_CAJXAW010000019.1"/>
</dbReference>
<feature type="signal peptide" evidence="5">
    <location>
        <begin position="1"/>
        <end position="21"/>
    </location>
</feature>
<evidence type="ECO:0000256" key="5">
    <source>
        <dbReference type="SAM" id="SignalP"/>
    </source>
</evidence>
<dbReference type="SUPFAM" id="SSF49303">
    <property type="entry name" value="beta-Galactosidase/glucuronidase domain"/>
    <property type="match status" value="1"/>
</dbReference>
<evidence type="ECO:0000259" key="6">
    <source>
        <dbReference type="Pfam" id="PF00703"/>
    </source>
</evidence>
<dbReference type="InterPro" id="IPR006104">
    <property type="entry name" value="Glyco_hydro_2_N"/>
</dbReference>
<feature type="domain" description="Glycoside hydrolase family 2 immunoglobulin-like beta-sandwich" evidence="6">
    <location>
        <begin position="184"/>
        <end position="286"/>
    </location>
</feature>
<feature type="domain" description="Glycosyl hydrolases family 2 sugar binding" evidence="8">
    <location>
        <begin position="43"/>
        <end position="164"/>
    </location>
</feature>
<dbReference type="InterPro" id="IPR021720">
    <property type="entry name" value="Malectin_dom"/>
</dbReference>
<evidence type="ECO:0000259" key="8">
    <source>
        <dbReference type="Pfam" id="PF02837"/>
    </source>
</evidence>
<feature type="domain" description="Glycoside hydrolase family 2 catalytic" evidence="7">
    <location>
        <begin position="294"/>
        <end position="589"/>
    </location>
</feature>
<dbReference type="InterPro" id="IPR008979">
    <property type="entry name" value="Galactose-bd-like_sf"/>
</dbReference>
<keyword evidence="3 4" id="KW-0326">Glycosidase</keyword>
<evidence type="ECO:0000313" key="11">
    <source>
        <dbReference type="Proteomes" id="UP000264330"/>
    </source>
</evidence>
<feature type="chain" id="PRO_5017744074" evidence="5">
    <location>
        <begin position="22"/>
        <end position="871"/>
    </location>
</feature>
<comment type="caution">
    <text evidence="10">The sequence shown here is derived from an EMBL/GenBank/DDBJ whole genome shotgun (WGS) entry which is preliminary data.</text>
</comment>
<dbReference type="Pfam" id="PF00703">
    <property type="entry name" value="Glyco_hydro_2"/>
    <property type="match status" value="1"/>
</dbReference>
<dbReference type="InterPro" id="IPR051913">
    <property type="entry name" value="GH2_Domain-Containing"/>
</dbReference>
<dbReference type="AlphaFoldDB" id="A0A3D5J332"/>
<dbReference type="InterPro" id="IPR006101">
    <property type="entry name" value="Glyco_hydro_2"/>
</dbReference>
<feature type="domain" description="Malectin" evidence="9">
    <location>
        <begin position="696"/>
        <end position="855"/>
    </location>
</feature>
<dbReference type="GO" id="GO:0004553">
    <property type="term" value="F:hydrolase activity, hydrolyzing O-glycosyl compounds"/>
    <property type="evidence" value="ECO:0007669"/>
    <property type="project" value="InterPro"/>
</dbReference>
<proteinExistence type="inferred from homology"/>
<comment type="similarity">
    <text evidence="1 4">Belongs to the glycosyl hydrolase 2 family.</text>
</comment>
<dbReference type="SUPFAM" id="SSF51445">
    <property type="entry name" value="(Trans)glycosidases"/>
    <property type="match status" value="1"/>
</dbReference>
<dbReference type="PROSITE" id="PS00719">
    <property type="entry name" value="GLYCOSYL_HYDROL_F2_1"/>
    <property type="match status" value="1"/>
</dbReference>
<evidence type="ECO:0000256" key="2">
    <source>
        <dbReference type="ARBA" id="ARBA00022801"/>
    </source>
</evidence>
<dbReference type="GO" id="GO:0005975">
    <property type="term" value="P:carbohydrate metabolic process"/>
    <property type="evidence" value="ECO:0007669"/>
    <property type="project" value="InterPro"/>
</dbReference>
<protein>
    <submittedName>
        <fullName evidence="10">Glycoside hydrolase family 2</fullName>
    </submittedName>
</protein>
<dbReference type="EMBL" id="DPMF01000276">
    <property type="protein sequence ID" value="HCV81760.1"/>
    <property type="molecule type" value="Genomic_DNA"/>
</dbReference>
<dbReference type="Pfam" id="PF02836">
    <property type="entry name" value="Glyco_hydro_2_C"/>
    <property type="match status" value="1"/>
</dbReference>
<evidence type="ECO:0000313" key="10">
    <source>
        <dbReference type="EMBL" id="HCV81760.1"/>
    </source>
</evidence>
<dbReference type="InterPro" id="IPR013783">
    <property type="entry name" value="Ig-like_fold"/>
</dbReference>
<dbReference type="Proteomes" id="UP000264330">
    <property type="component" value="Unassembled WGS sequence"/>
</dbReference>